<dbReference type="InterPro" id="IPR036188">
    <property type="entry name" value="FAD/NAD-bd_sf"/>
</dbReference>
<dbReference type="Gene3D" id="3.50.50.60">
    <property type="entry name" value="FAD/NAD(P)-binding domain"/>
    <property type="match status" value="2"/>
</dbReference>
<accession>A0ABV0L852</accession>
<dbReference type="Pfam" id="PF07992">
    <property type="entry name" value="Pyr_redox_2"/>
    <property type="match status" value="1"/>
</dbReference>
<keyword evidence="4" id="KW-0560">Oxidoreductase</keyword>
<dbReference type="PANTHER" id="PTHR43557">
    <property type="entry name" value="APOPTOSIS-INDUCING FACTOR 1"/>
    <property type="match status" value="1"/>
</dbReference>
<dbReference type="PANTHER" id="PTHR43557:SF2">
    <property type="entry name" value="RIESKE DOMAIN-CONTAINING PROTEIN-RELATED"/>
    <property type="match status" value="1"/>
</dbReference>
<protein>
    <submittedName>
        <fullName evidence="6">NAD(P)/FAD-dependent oxidoreductase</fullName>
    </submittedName>
</protein>
<comment type="caution">
    <text evidence="6">The sequence shown here is derived from an EMBL/GenBank/DDBJ whole genome shotgun (WGS) entry which is preliminary data.</text>
</comment>
<evidence type="ECO:0000313" key="6">
    <source>
        <dbReference type="EMBL" id="MEQ0558495.1"/>
    </source>
</evidence>
<evidence type="ECO:0000256" key="4">
    <source>
        <dbReference type="ARBA" id="ARBA00023002"/>
    </source>
</evidence>
<dbReference type="RefSeq" id="WP_348947882.1">
    <property type="nucleotide sequence ID" value="NZ_JBDZYD010000002.1"/>
</dbReference>
<evidence type="ECO:0000313" key="7">
    <source>
        <dbReference type="Proteomes" id="UP001440984"/>
    </source>
</evidence>
<dbReference type="PRINTS" id="PR00368">
    <property type="entry name" value="FADPNR"/>
</dbReference>
<feature type="domain" description="FAD/NAD(P)-binding" evidence="5">
    <location>
        <begin position="6"/>
        <end position="289"/>
    </location>
</feature>
<evidence type="ECO:0000256" key="3">
    <source>
        <dbReference type="ARBA" id="ARBA00022827"/>
    </source>
</evidence>
<name>A0ABV0L852_9PSEU</name>
<keyword evidence="3" id="KW-0274">FAD</keyword>
<dbReference type="Proteomes" id="UP001440984">
    <property type="component" value="Unassembled WGS sequence"/>
</dbReference>
<dbReference type="InterPro" id="IPR023753">
    <property type="entry name" value="FAD/NAD-binding_dom"/>
</dbReference>
<evidence type="ECO:0000259" key="5">
    <source>
        <dbReference type="Pfam" id="PF07992"/>
    </source>
</evidence>
<keyword evidence="2" id="KW-0285">Flavoprotein</keyword>
<evidence type="ECO:0000256" key="2">
    <source>
        <dbReference type="ARBA" id="ARBA00022630"/>
    </source>
</evidence>
<dbReference type="PRINTS" id="PR00469">
    <property type="entry name" value="PNDRDTASEII"/>
</dbReference>
<keyword evidence="7" id="KW-1185">Reference proteome</keyword>
<comment type="cofactor">
    <cofactor evidence="1">
        <name>FAD</name>
        <dbReference type="ChEBI" id="CHEBI:57692"/>
    </cofactor>
</comment>
<gene>
    <name evidence="6" type="ORF">ABJI51_05405</name>
</gene>
<evidence type="ECO:0000256" key="1">
    <source>
        <dbReference type="ARBA" id="ARBA00001974"/>
    </source>
</evidence>
<organism evidence="6 7">
    <name type="scientific">Amycolatopsis melonis</name>
    <dbReference type="NCBI Taxonomy" id="3156488"/>
    <lineage>
        <taxon>Bacteria</taxon>
        <taxon>Bacillati</taxon>
        <taxon>Actinomycetota</taxon>
        <taxon>Actinomycetes</taxon>
        <taxon>Pseudonocardiales</taxon>
        <taxon>Pseudonocardiaceae</taxon>
        <taxon>Amycolatopsis</taxon>
    </lineage>
</organism>
<reference evidence="6 7" key="1">
    <citation type="submission" date="2024-05" db="EMBL/GenBank/DDBJ databases">
        <authorList>
            <person name="Zhao H."/>
            <person name="Xu Y."/>
            <person name="Lin S."/>
            <person name="Spain J.C."/>
            <person name="Zhou N.-Y."/>
        </authorList>
    </citation>
    <scope>NUCLEOTIDE SEQUENCE [LARGE SCALE GENOMIC DNA]</scope>
    <source>
        <strain evidence="6 7">NEAU-NG30</strain>
    </source>
</reference>
<proteinExistence type="predicted"/>
<dbReference type="SUPFAM" id="SSF51905">
    <property type="entry name" value="FAD/NAD(P)-binding domain"/>
    <property type="match status" value="1"/>
</dbReference>
<dbReference type="InterPro" id="IPR050446">
    <property type="entry name" value="FAD-oxidoreductase/Apoptosis"/>
</dbReference>
<dbReference type="EMBL" id="JBDZYD010000002">
    <property type="protein sequence ID" value="MEQ0558495.1"/>
    <property type="molecule type" value="Genomic_DNA"/>
</dbReference>
<sequence length="382" mass="39072">MTPPGSIVITGESIAGITAARELRELGHAGPITLIGAEEHGAYARPPLSKAVLKDDRADSTLGYRLDGLDVDVVRSPAVAADVGRRVVATADGREIGYAALVVATGARARRIAAPGQRGETVLRTLDDARRLRTRLDAARSALVVGAGFLGLEVVSACVARGIPVTVVDVDPPLRRILGPFVSEAITARAGDHGVRVVVTPAPATLTGDPVGGVRLADGTVLTADVVVTCCGEVPNTDWLAGTGLAGPRGVTIDQACATAVPGVFAAGDVTCLHTGTRTPFWSTAVAQGKAAAASALDLAPAGPPRDDYFWTEILGLSLKVAGPLPPRGEPDLAEGSVPGGSALLTWLGGNGQRTVVAYGKRMPVPKLRALAGQAYARLRPT</sequence>